<feature type="region of interest" description="Disordered" evidence="1">
    <location>
        <begin position="1"/>
        <end position="73"/>
    </location>
</feature>
<evidence type="ECO:0000313" key="2">
    <source>
        <dbReference type="EMBL" id="RDX52011.1"/>
    </source>
</evidence>
<proteinExistence type="predicted"/>
<organism evidence="2 3">
    <name type="scientific">Lentinus brumalis</name>
    <dbReference type="NCBI Taxonomy" id="2498619"/>
    <lineage>
        <taxon>Eukaryota</taxon>
        <taxon>Fungi</taxon>
        <taxon>Dikarya</taxon>
        <taxon>Basidiomycota</taxon>
        <taxon>Agaricomycotina</taxon>
        <taxon>Agaricomycetes</taxon>
        <taxon>Polyporales</taxon>
        <taxon>Polyporaceae</taxon>
        <taxon>Lentinus</taxon>
    </lineage>
</organism>
<evidence type="ECO:0000313" key="3">
    <source>
        <dbReference type="Proteomes" id="UP000256964"/>
    </source>
</evidence>
<dbReference type="Proteomes" id="UP000256964">
    <property type="component" value="Unassembled WGS sequence"/>
</dbReference>
<dbReference type="EMBL" id="KZ857392">
    <property type="protein sequence ID" value="RDX52011.1"/>
    <property type="molecule type" value="Genomic_DNA"/>
</dbReference>
<name>A0A371DHK2_9APHY</name>
<keyword evidence="3" id="KW-1185">Reference proteome</keyword>
<dbReference type="AlphaFoldDB" id="A0A371DHK2"/>
<feature type="compositionally biased region" description="Basic residues" evidence="1">
    <location>
        <begin position="1"/>
        <end position="22"/>
    </location>
</feature>
<reference evidence="2 3" key="1">
    <citation type="journal article" date="2018" name="Biotechnol. Biofuels">
        <title>Integrative visual omics of the white-rot fungus Polyporus brumalis exposes the biotechnological potential of its oxidative enzymes for delignifying raw plant biomass.</title>
        <authorList>
            <person name="Miyauchi S."/>
            <person name="Rancon A."/>
            <person name="Drula E."/>
            <person name="Hage H."/>
            <person name="Chaduli D."/>
            <person name="Favel A."/>
            <person name="Grisel S."/>
            <person name="Henrissat B."/>
            <person name="Herpoel-Gimbert I."/>
            <person name="Ruiz-Duenas F.J."/>
            <person name="Chevret D."/>
            <person name="Hainaut M."/>
            <person name="Lin J."/>
            <person name="Wang M."/>
            <person name="Pangilinan J."/>
            <person name="Lipzen A."/>
            <person name="Lesage-Meessen L."/>
            <person name="Navarro D."/>
            <person name="Riley R."/>
            <person name="Grigoriev I.V."/>
            <person name="Zhou S."/>
            <person name="Raouche S."/>
            <person name="Rosso M.N."/>
        </authorList>
    </citation>
    <scope>NUCLEOTIDE SEQUENCE [LARGE SCALE GENOMIC DNA]</scope>
    <source>
        <strain evidence="2 3">BRFM 1820</strain>
    </source>
</reference>
<sequence>MKTSRQRLHRSPSPLRGRHPHAVPRGPPCGRSPLAQPPPPPFTIASVSIHLSSRDPFMPHSGPELSSILSTTS</sequence>
<accession>A0A371DHK2</accession>
<evidence type="ECO:0000256" key="1">
    <source>
        <dbReference type="SAM" id="MobiDB-lite"/>
    </source>
</evidence>
<protein>
    <submittedName>
        <fullName evidence="2">Uncharacterized protein</fullName>
    </submittedName>
</protein>
<gene>
    <name evidence="2" type="ORF">OH76DRAFT_1400918</name>
</gene>